<keyword evidence="3" id="KW-1003">Cell membrane</keyword>
<dbReference type="Pfam" id="PF00528">
    <property type="entry name" value="BPD_transp_1"/>
    <property type="match status" value="1"/>
</dbReference>
<dbReference type="SUPFAM" id="SSF161098">
    <property type="entry name" value="MetI-like"/>
    <property type="match status" value="1"/>
</dbReference>
<evidence type="ECO:0000256" key="2">
    <source>
        <dbReference type="ARBA" id="ARBA00022448"/>
    </source>
</evidence>
<comment type="similarity">
    <text evidence="7">Belongs to the binding-protein-dependent transport system permease family.</text>
</comment>
<evidence type="ECO:0000259" key="8">
    <source>
        <dbReference type="PROSITE" id="PS50928"/>
    </source>
</evidence>
<name>Q98RI1_MYCPU</name>
<dbReference type="InterPro" id="IPR035906">
    <property type="entry name" value="MetI-like_sf"/>
</dbReference>
<feature type="domain" description="ABC transmembrane type-1" evidence="8">
    <location>
        <begin position="111"/>
        <end position="317"/>
    </location>
</feature>
<evidence type="ECO:0000256" key="3">
    <source>
        <dbReference type="ARBA" id="ARBA00022475"/>
    </source>
</evidence>
<dbReference type="PANTHER" id="PTHR43744:SF12">
    <property type="entry name" value="ABC TRANSPORTER PERMEASE PROTEIN MG189-RELATED"/>
    <property type="match status" value="1"/>
</dbReference>
<evidence type="ECO:0000256" key="6">
    <source>
        <dbReference type="ARBA" id="ARBA00023136"/>
    </source>
</evidence>
<proteinExistence type="inferred from homology"/>
<dbReference type="KEGG" id="mpu:MYPU_0280"/>
<dbReference type="PIR" id="D90515">
    <property type="entry name" value="D90515"/>
</dbReference>
<keyword evidence="2 7" id="KW-0813">Transport</keyword>
<feature type="transmembrane region" description="Helical" evidence="7">
    <location>
        <begin position="52"/>
        <end position="73"/>
    </location>
</feature>
<reference evidence="9 10" key="1">
    <citation type="journal article" date="2001" name="Nucleic Acids Res.">
        <title>The complete genome sequence of the murine respiratory pathogen Mycoplasma pulmonis.</title>
        <authorList>
            <person name="Chambaud I."/>
            <person name="Heilig R."/>
            <person name="Ferris S."/>
            <person name="Barbe V."/>
            <person name="Samson D."/>
            <person name="Galisson F."/>
            <person name="Moszer I."/>
            <person name="Dybvig K."/>
            <person name="Wroblewski H."/>
            <person name="Viari A."/>
            <person name="Rocha E.P.C."/>
            <person name="Blanchard A."/>
        </authorList>
    </citation>
    <scope>NUCLEOTIDE SEQUENCE [LARGE SCALE GENOMIC DNA]</scope>
    <source>
        <strain evidence="9 10">UAB CTIP</strain>
    </source>
</reference>
<dbReference type="GO" id="GO:0005886">
    <property type="term" value="C:plasma membrane"/>
    <property type="evidence" value="ECO:0007669"/>
    <property type="project" value="UniProtKB-SubCell"/>
</dbReference>
<keyword evidence="4 7" id="KW-0812">Transmembrane</keyword>
<keyword evidence="6 7" id="KW-0472">Membrane</keyword>
<dbReference type="HOGENOM" id="CLU_016047_1_1_14"/>
<feature type="transmembrane region" description="Helical" evidence="7">
    <location>
        <begin position="146"/>
        <end position="169"/>
    </location>
</feature>
<gene>
    <name evidence="9" type="ordered locus">MYPU_0280</name>
</gene>
<evidence type="ECO:0000256" key="1">
    <source>
        <dbReference type="ARBA" id="ARBA00004651"/>
    </source>
</evidence>
<protein>
    <submittedName>
        <fullName evidence="9">ABC TRANSPORTER PERMEASE PROTEIN</fullName>
    </submittedName>
</protein>
<dbReference type="eggNOG" id="COG0395">
    <property type="taxonomic scope" value="Bacteria"/>
</dbReference>
<dbReference type="STRING" id="272635.gene:17576607"/>
<organism evidence="10">
    <name type="scientific">Mycoplasmopsis pulmonis (strain UAB CTIP)</name>
    <name type="common">Mycoplasma pulmonis</name>
    <dbReference type="NCBI Taxonomy" id="272635"/>
    <lineage>
        <taxon>Bacteria</taxon>
        <taxon>Bacillati</taxon>
        <taxon>Mycoplasmatota</taxon>
        <taxon>Mycoplasmoidales</taxon>
        <taxon>Metamycoplasmataceae</taxon>
        <taxon>Mycoplasmopsis</taxon>
    </lineage>
</organism>
<feature type="transmembrane region" description="Helical" evidence="7">
    <location>
        <begin position="224"/>
        <end position="249"/>
    </location>
</feature>
<dbReference type="PANTHER" id="PTHR43744">
    <property type="entry name" value="ABC TRANSPORTER PERMEASE PROTEIN MG189-RELATED-RELATED"/>
    <property type="match status" value="1"/>
</dbReference>
<comment type="subcellular location">
    <subcellularLocation>
        <location evidence="1 7">Cell membrane</location>
        <topology evidence="1 7">Multi-pass membrane protein</topology>
    </subcellularLocation>
</comment>
<dbReference type="GO" id="GO:0055085">
    <property type="term" value="P:transmembrane transport"/>
    <property type="evidence" value="ECO:0007669"/>
    <property type="project" value="InterPro"/>
</dbReference>
<dbReference type="CDD" id="cd06261">
    <property type="entry name" value="TM_PBP2"/>
    <property type="match status" value="1"/>
</dbReference>
<keyword evidence="5 7" id="KW-1133">Transmembrane helix</keyword>
<feature type="transmembrane region" description="Helical" evidence="7">
    <location>
        <begin position="110"/>
        <end position="134"/>
    </location>
</feature>
<evidence type="ECO:0000256" key="4">
    <source>
        <dbReference type="ARBA" id="ARBA00022692"/>
    </source>
</evidence>
<evidence type="ECO:0000313" key="9">
    <source>
        <dbReference type="EMBL" id="CAC13201.1"/>
    </source>
</evidence>
<dbReference type="EMBL" id="AL445563">
    <property type="protein sequence ID" value="CAC13201.1"/>
    <property type="molecule type" value="Genomic_DNA"/>
</dbReference>
<evidence type="ECO:0000256" key="7">
    <source>
        <dbReference type="RuleBase" id="RU363032"/>
    </source>
</evidence>
<evidence type="ECO:0000313" key="10">
    <source>
        <dbReference type="Proteomes" id="UP000000528"/>
    </source>
</evidence>
<dbReference type="InterPro" id="IPR000515">
    <property type="entry name" value="MetI-like"/>
</dbReference>
<dbReference type="PROSITE" id="PS50928">
    <property type="entry name" value="ABC_TM1"/>
    <property type="match status" value="1"/>
</dbReference>
<sequence>MESEVSTVFTTKLKIQQFLSNKVKNFRREKLLKPVENESALKMIIGFVIKSLVLLFFATIIVFPFYFLIVIAFKPDIPERTNEIRTISLLLDNLKWENFSKAFQAGYFKAVFLSTLTTVFSIFAKIFFSMTLGYAFSFHKWRGKKIVWAIFLSILILPEVALLVGQYQVFVILNWRRNPTILLSLTLPFVASIFSGFMFRIAFSSIPDRIKEAAMIDGASEIKYFLKVAIPMVKPTIWTVSILTGFATWNSYVWPALIFSAKVPNPESFWRNLDVISTWLFNIGREEIDDTFDLLINVKLAGTIIAIMPMFIIYFLLRKRIMRAIGRQGSGVKG</sequence>
<accession>Q98RI1</accession>
<evidence type="ECO:0000256" key="5">
    <source>
        <dbReference type="ARBA" id="ARBA00022989"/>
    </source>
</evidence>
<dbReference type="Gene3D" id="1.10.3720.10">
    <property type="entry name" value="MetI-like"/>
    <property type="match status" value="1"/>
</dbReference>
<keyword evidence="10" id="KW-1185">Reference proteome</keyword>
<dbReference type="AlphaFoldDB" id="Q98RI1"/>
<feature type="transmembrane region" description="Helical" evidence="7">
    <location>
        <begin position="181"/>
        <end position="203"/>
    </location>
</feature>
<dbReference type="Proteomes" id="UP000000528">
    <property type="component" value="Chromosome"/>
</dbReference>
<feature type="transmembrane region" description="Helical" evidence="7">
    <location>
        <begin position="294"/>
        <end position="317"/>
    </location>
</feature>